<dbReference type="RefSeq" id="WP_013955199.1">
    <property type="nucleotide sequence ID" value="NZ_CP068434.1"/>
</dbReference>
<evidence type="ECO:0000256" key="1">
    <source>
        <dbReference type="SAM" id="SignalP"/>
    </source>
</evidence>
<name>A0A367P9K7_CUPNE</name>
<organism evidence="2 3">
    <name type="scientific">Cupriavidus necator</name>
    <name type="common">Alcaligenes eutrophus</name>
    <name type="synonym">Ralstonia eutropha</name>
    <dbReference type="NCBI Taxonomy" id="106590"/>
    <lineage>
        <taxon>Bacteria</taxon>
        <taxon>Pseudomonadati</taxon>
        <taxon>Pseudomonadota</taxon>
        <taxon>Betaproteobacteria</taxon>
        <taxon>Burkholderiales</taxon>
        <taxon>Burkholderiaceae</taxon>
        <taxon>Cupriavidus</taxon>
    </lineage>
</organism>
<dbReference type="AlphaFoldDB" id="A0A367P9K7"/>
<protein>
    <recommendedName>
        <fullName evidence="4">Outer membrane lipoprotein</fullName>
    </recommendedName>
</protein>
<keyword evidence="1" id="KW-0732">Signal</keyword>
<evidence type="ECO:0008006" key="4">
    <source>
        <dbReference type="Google" id="ProtNLM"/>
    </source>
</evidence>
<dbReference type="EMBL" id="QDHA01000129">
    <property type="protein sequence ID" value="RCJ03736.1"/>
    <property type="molecule type" value="Genomic_DNA"/>
</dbReference>
<evidence type="ECO:0000313" key="3">
    <source>
        <dbReference type="Proteomes" id="UP000253501"/>
    </source>
</evidence>
<dbReference type="Proteomes" id="UP000253501">
    <property type="component" value="Unassembled WGS sequence"/>
</dbReference>
<dbReference type="GeneID" id="34311354"/>
<proteinExistence type="predicted"/>
<feature type="signal peptide" evidence="1">
    <location>
        <begin position="1"/>
        <end position="20"/>
    </location>
</feature>
<sequence>MNMTARSSLTLRLMAAAALAAAVAGCIPLPGGLGRPAPPAPIASRDIDLAGDCRRTEEDGFREDAQLRVSNNSVQQLSWKLWVGKRGSCSFNLADFRQVQKKPHIELRANDGSGCKLMVWQDPRRVTLAHANCQQRCTPGIYEEAWPVMFEPGSGACARTR</sequence>
<evidence type="ECO:0000313" key="2">
    <source>
        <dbReference type="EMBL" id="RCJ03736.1"/>
    </source>
</evidence>
<reference evidence="2 3" key="1">
    <citation type="submission" date="2018-04" db="EMBL/GenBank/DDBJ databases">
        <title>Cupriavidus necator CR12 genome sequencing and assembly.</title>
        <authorList>
            <person name="Ben Fekih I."/>
            <person name="Mazhar H.S."/>
            <person name="Bello S.K."/>
            <person name="Rensing C."/>
        </authorList>
    </citation>
    <scope>NUCLEOTIDE SEQUENCE [LARGE SCALE GENOMIC DNA]</scope>
    <source>
        <strain evidence="2 3">CR12</strain>
    </source>
</reference>
<dbReference type="PROSITE" id="PS51257">
    <property type="entry name" value="PROKAR_LIPOPROTEIN"/>
    <property type="match status" value="1"/>
</dbReference>
<gene>
    <name evidence="2" type="ORF">DDK22_35710</name>
</gene>
<comment type="caution">
    <text evidence="2">The sequence shown here is derived from an EMBL/GenBank/DDBJ whole genome shotgun (WGS) entry which is preliminary data.</text>
</comment>
<feature type="chain" id="PRO_5017025758" description="Outer membrane lipoprotein" evidence="1">
    <location>
        <begin position="21"/>
        <end position="161"/>
    </location>
</feature>
<accession>A0A367P9K7</accession>